<evidence type="ECO:0000256" key="1">
    <source>
        <dbReference type="SAM" id="MobiDB-lite"/>
    </source>
</evidence>
<organism evidence="3 4">
    <name type="scientific">Kitasatospora terrestris</name>
    <dbReference type="NCBI Taxonomy" id="258051"/>
    <lineage>
        <taxon>Bacteria</taxon>
        <taxon>Bacillati</taxon>
        <taxon>Actinomycetota</taxon>
        <taxon>Actinomycetes</taxon>
        <taxon>Kitasatosporales</taxon>
        <taxon>Streptomycetaceae</taxon>
        <taxon>Kitasatospora</taxon>
    </lineage>
</organism>
<evidence type="ECO:0000313" key="3">
    <source>
        <dbReference type="EMBL" id="GAA4834442.1"/>
    </source>
</evidence>
<reference evidence="4" key="1">
    <citation type="journal article" date="2019" name="Int. J. Syst. Evol. Microbiol.">
        <title>The Global Catalogue of Microorganisms (GCM) 10K type strain sequencing project: providing services to taxonomists for standard genome sequencing and annotation.</title>
        <authorList>
            <consortium name="The Broad Institute Genomics Platform"/>
            <consortium name="The Broad Institute Genome Sequencing Center for Infectious Disease"/>
            <person name="Wu L."/>
            <person name="Ma J."/>
        </authorList>
    </citation>
    <scope>NUCLEOTIDE SEQUENCE [LARGE SCALE GENOMIC DNA]</scope>
    <source>
        <strain evidence="4">JCM 13006</strain>
    </source>
</reference>
<proteinExistence type="predicted"/>
<dbReference type="Proteomes" id="UP001501752">
    <property type="component" value="Unassembled WGS sequence"/>
</dbReference>
<keyword evidence="2" id="KW-0472">Membrane</keyword>
<dbReference type="EMBL" id="BAABIS010000001">
    <property type="protein sequence ID" value="GAA4834442.1"/>
    <property type="molecule type" value="Genomic_DNA"/>
</dbReference>
<dbReference type="RefSeq" id="WP_345695193.1">
    <property type="nucleotide sequence ID" value="NZ_BAABIS010000001.1"/>
</dbReference>
<protein>
    <recommendedName>
        <fullName evidence="5">DUF3618 domain-containing protein</fullName>
    </recommendedName>
</protein>
<evidence type="ECO:0000256" key="2">
    <source>
        <dbReference type="SAM" id="Phobius"/>
    </source>
</evidence>
<keyword evidence="4" id="KW-1185">Reference proteome</keyword>
<keyword evidence="2" id="KW-0812">Transmembrane</keyword>
<evidence type="ECO:0000313" key="4">
    <source>
        <dbReference type="Proteomes" id="UP001501752"/>
    </source>
</evidence>
<evidence type="ECO:0008006" key="5">
    <source>
        <dbReference type="Google" id="ProtNLM"/>
    </source>
</evidence>
<name>A0ABP9DA54_9ACTN</name>
<feature type="transmembrane region" description="Helical" evidence="2">
    <location>
        <begin position="135"/>
        <end position="152"/>
    </location>
</feature>
<sequence length="157" mass="16708">MTTGIPGNDASAPSLDELSDQADRTRRRLDHTEDAPTGGIALPESAVRKAAAVKDEVQEQAVQAAEAVRDTAARAVRAAREHTPAEVRDRAGQVMAQAHEAVAHLGHLATDHTPPQLREQAGRAATTARANRTQLLALLGAAVLAASVVRVVRRRRR</sequence>
<comment type="caution">
    <text evidence="3">The sequence shown here is derived from an EMBL/GenBank/DDBJ whole genome shotgun (WGS) entry which is preliminary data.</text>
</comment>
<gene>
    <name evidence="3" type="ORF">GCM10023235_06230</name>
</gene>
<accession>A0ABP9DA54</accession>
<keyword evidence="2" id="KW-1133">Transmembrane helix</keyword>
<feature type="region of interest" description="Disordered" evidence="1">
    <location>
        <begin position="1"/>
        <end position="43"/>
    </location>
</feature>